<dbReference type="SUPFAM" id="SSF51735">
    <property type="entry name" value="NAD(P)-binding Rossmann-fold domains"/>
    <property type="match status" value="1"/>
</dbReference>
<dbReference type="GO" id="GO:0034079">
    <property type="term" value="P:butanediol biosynthetic process"/>
    <property type="evidence" value="ECO:0007669"/>
    <property type="project" value="TreeGrafter"/>
</dbReference>
<dbReference type="PROSITE" id="PS00059">
    <property type="entry name" value="ADH_ZINC"/>
    <property type="match status" value="1"/>
</dbReference>
<protein>
    <recommendedName>
        <fullName evidence="7">Enoyl reductase (ER) domain-containing protein</fullName>
    </recommendedName>
</protein>
<dbReference type="EMBL" id="KL584793">
    <property type="protein sequence ID" value="KEQ90345.1"/>
    <property type="molecule type" value="Genomic_DNA"/>
</dbReference>
<reference evidence="8 9" key="1">
    <citation type="journal article" date="2014" name="BMC Genomics">
        <title>Genome sequencing of four Aureobasidium pullulans varieties: biotechnological potential, stress tolerance, and description of new species.</title>
        <authorList>
            <person name="Gostin Ar C."/>
            <person name="Ohm R.A."/>
            <person name="Kogej T."/>
            <person name="Sonjak S."/>
            <person name="Turk M."/>
            <person name="Zajc J."/>
            <person name="Zalar P."/>
            <person name="Grube M."/>
            <person name="Sun H."/>
            <person name="Han J."/>
            <person name="Sharma A."/>
            <person name="Chiniquy J."/>
            <person name="Ngan C.Y."/>
            <person name="Lipzen A."/>
            <person name="Barry K."/>
            <person name="Grigoriev I.V."/>
            <person name="Gunde-Cimerman N."/>
        </authorList>
    </citation>
    <scope>NUCLEOTIDE SEQUENCE [LARGE SCALE GENOMIC DNA]</scope>
    <source>
        <strain evidence="8 9">EXF-2481</strain>
    </source>
</reference>
<evidence type="ECO:0000259" key="7">
    <source>
        <dbReference type="SMART" id="SM00829"/>
    </source>
</evidence>
<dbReference type="HOGENOM" id="CLU_026673_11_0_1"/>
<evidence type="ECO:0000256" key="4">
    <source>
        <dbReference type="ARBA" id="ARBA00022833"/>
    </source>
</evidence>
<dbReference type="InterPro" id="IPR011032">
    <property type="entry name" value="GroES-like_sf"/>
</dbReference>
<dbReference type="GO" id="GO:0008270">
    <property type="term" value="F:zinc ion binding"/>
    <property type="evidence" value="ECO:0007669"/>
    <property type="project" value="InterPro"/>
</dbReference>
<dbReference type="GO" id="GO:0000721">
    <property type="term" value="F:(R,R)-butanediol dehydrogenase activity"/>
    <property type="evidence" value="ECO:0007669"/>
    <property type="project" value="TreeGrafter"/>
</dbReference>
<dbReference type="Pfam" id="PF08240">
    <property type="entry name" value="ADH_N"/>
    <property type="match status" value="1"/>
</dbReference>
<evidence type="ECO:0000313" key="8">
    <source>
        <dbReference type="EMBL" id="KEQ90345.1"/>
    </source>
</evidence>
<dbReference type="GO" id="GO:0005737">
    <property type="term" value="C:cytoplasm"/>
    <property type="evidence" value="ECO:0007669"/>
    <property type="project" value="TreeGrafter"/>
</dbReference>
<dbReference type="GeneID" id="25371051"/>
<evidence type="ECO:0000256" key="6">
    <source>
        <dbReference type="RuleBase" id="RU361277"/>
    </source>
</evidence>
<comment type="cofactor">
    <cofactor evidence="1 6">
        <name>Zn(2+)</name>
        <dbReference type="ChEBI" id="CHEBI:29105"/>
    </cofactor>
</comment>
<feature type="domain" description="Enoyl reductase (ER)" evidence="7">
    <location>
        <begin position="21"/>
        <end position="375"/>
    </location>
</feature>
<dbReference type="InterPro" id="IPR002328">
    <property type="entry name" value="ADH_Zn_CS"/>
</dbReference>
<name>A0A074XXZ3_AURSE</name>
<evidence type="ECO:0000256" key="5">
    <source>
        <dbReference type="ARBA" id="ARBA00023002"/>
    </source>
</evidence>
<dbReference type="InterPro" id="IPR020843">
    <property type="entry name" value="ER"/>
</dbReference>
<dbReference type="SMART" id="SM00829">
    <property type="entry name" value="PKS_ER"/>
    <property type="match status" value="1"/>
</dbReference>
<dbReference type="CDD" id="cd08233">
    <property type="entry name" value="butanediol_DH_like"/>
    <property type="match status" value="1"/>
</dbReference>
<dbReference type="SUPFAM" id="SSF50129">
    <property type="entry name" value="GroES-like"/>
    <property type="match status" value="1"/>
</dbReference>
<proteinExistence type="inferred from homology"/>
<sequence length="378" mass="40435">MPASTRDSQPRVKALRFYDRGDLRLEEVEALPCGSDDVRLQIKYCGICGTDVTEYTNGPIFPPSKGHKNALTGVSLPVVMGHEFAGTITEVGSSVTELTTGQRVAVNPACDHRHYASEHCDPCRNGHYNICDATATYGLSAPGGGFSQEIVVKAINCFVLPENVDLKSAALVEPLAVAHHCIKLADFKAGQTALICGAGPIGLAILLILRVLGASKVIVTEVLETRMSQARKFGADCVLSPLQSSDIDTSDEKSTLDAIRDFTQGGVDVAFDATGLQSTLDLAIAASKPRGTIFNVAIHKKPLSLNLNLLAIKEKRLLAGICYLAEDFEAVIQMMADGSLQADAMITSIVPLSDIIEGGFEQLIHNRDAHVKILIRPD</sequence>
<keyword evidence="9" id="KW-1185">Reference proteome</keyword>
<dbReference type="PANTHER" id="PTHR43161">
    <property type="entry name" value="SORBITOL DEHYDROGENASE"/>
    <property type="match status" value="1"/>
</dbReference>
<dbReference type="OrthoDB" id="3941538at2759"/>
<evidence type="ECO:0000313" key="9">
    <source>
        <dbReference type="Proteomes" id="UP000030641"/>
    </source>
</evidence>
<dbReference type="Gene3D" id="3.40.50.720">
    <property type="entry name" value="NAD(P)-binding Rossmann-like Domain"/>
    <property type="match status" value="1"/>
</dbReference>
<evidence type="ECO:0000256" key="2">
    <source>
        <dbReference type="ARBA" id="ARBA00008072"/>
    </source>
</evidence>
<gene>
    <name evidence="8" type="ORF">AUEXF2481DRAFT_71535</name>
</gene>
<dbReference type="PANTHER" id="PTHR43161:SF23">
    <property type="entry name" value="(R,R)-BUTANEDIOL DEHYDROGENASE-RELATED"/>
    <property type="match status" value="1"/>
</dbReference>
<dbReference type="InterPro" id="IPR013154">
    <property type="entry name" value="ADH-like_N"/>
</dbReference>
<organism evidence="8 9">
    <name type="scientific">Aureobasidium subglaciale (strain EXF-2481)</name>
    <name type="common">Aureobasidium pullulans var. subglaciale</name>
    <dbReference type="NCBI Taxonomy" id="1043005"/>
    <lineage>
        <taxon>Eukaryota</taxon>
        <taxon>Fungi</taxon>
        <taxon>Dikarya</taxon>
        <taxon>Ascomycota</taxon>
        <taxon>Pezizomycotina</taxon>
        <taxon>Dothideomycetes</taxon>
        <taxon>Dothideomycetidae</taxon>
        <taxon>Dothideales</taxon>
        <taxon>Saccotheciaceae</taxon>
        <taxon>Aureobasidium</taxon>
    </lineage>
</organism>
<dbReference type="FunCoup" id="A0A074XXZ3">
    <property type="interactions" value="84"/>
</dbReference>
<evidence type="ECO:0000256" key="3">
    <source>
        <dbReference type="ARBA" id="ARBA00022723"/>
    </source>
</evidence>
<keyword evidence="4 6" id="KW-0862">Zinc</keyword>
<dbReference type="STRING" id="1043005.A0A074XXZ3"/>
<evidence type="ECO:0000256" key="1">
    <source>
        <dbReference type="ARBA" id="ARBA00001947"/>
    </source>
</evidence>
<dbReference type="AlphaFoldDB" id="A0A074XXZ3"/>
<dbReference type="InterPro" id="IPR013149">
    <property type="entry name" value="ADH-like_C"/>
</dbReference>
<dbReference type="RefSeq" id="XP_013338839.1">
    <property type="nucleotide sequence ID" value="XM_013483385.1"/>
</dbReference>
<dbReference type="Gene3D" id="3.90.180.10">
    <property type="entry name" value="Medium-chain alcohol dehydrogenases, catalytic domain"/>
    <property type="match status" value="1"/>
</dbReference>
<dbReference type="InterPro" id="IPR036291">
    <property type="entry name" value="NAD(P)-bd_dom_sf"/>
</dbReference>
<dbReference type="OMA" id="EPNLACG"/>
<accession>A0A074XXZ3</accession>
<dbReference type="Proteomes" id="UP000030641">
    <property type="component" value="Unassembled WGS sequence"/>
</dbReference>
<keyword evidence="5" id="KW-0560">Oxidoreductase</keyword>
<dbReference type="InParanoid" id="A0A074XXZ3"/>
<comment type="similarity">
    <text evidence="2 6">Belongs to the zinc-containing alcohol dehydrogenase family.</text>
</comment>
<keyword evidence="3 6" id="KW-0479">Metal-binding</keyword>
<dbReference type="Pfam" id="PF00107">
    <property type="entry name" value="ADH_zinc_N"/>
    <property type="match status" value="1"/>
</dbReference>